<dbReference type="InterPro" id="IPR020846">
    <property type="entry name" value="MFS_dom"/>
</dbReference>
<keyword evidence="3" id="KW-0813">Transport</keyword>
<dbReference type="PANTHER" id="PTHR48022:SF28">
    <property type="entry name" value="MAJOR FACILITATOR SUPERFAMILY (MFS) PROFILE DOMAIN-CONTAINING PROTEIN-RELATED"/>
    <property type="match status" value="1"/>
</dbReference>
<evidence type="ECO:0000256" key="1">
    <source>
        <dbReference type="ARBA" id="ARBA00004141"/>
    </source>
</evidence>
<evidence type="ECO:0000256" key="3">
    <source>
        <dbReference type="ARBA" id="ARBA00022448"/>
    </source>
</evidence>
<feature type="transmembrane region" description="Helical" evidence="12">
    <location>
        <begin position="89"/>
        <end position="111"/>
    </location>
</feature>
<dbReference type="Pfam" id="PF11951">
    <property type="entry name" value="Fungal_trans_2"/>
    <property type="match status" value="1"/>
</dbReference>
<evidence type="ECO:0000259" key="14">
    <source>
        <dbReference type="PROSITE" id="PS50850"/>
    </source>
</evidence>
<feature type="transmembrane region" description="Helical" evidence="12">
    <location>
        <begin position="149"/>
        <end position="167"/>
    </location>
</feature>
<dbReference type="InterPro" id="IPR005828">
    <property type="entry name" value="MFS_sugar_transport-like"/>
</dbReference>
<dbReference type="GO" id="GO:0016020">
    <property type="term" value="C:membrane"/>
    <property type="evidence" value="ECO:0007669"/>
    <property type="project" value="UniProtKB-SubCell"/>
</dbReference>
<evidence type="ECO:0000256" key="4">
    <source>
        <dbReference type="ARBA" id="ARBA00022692"/>
    </source>
</evidence>
<keyword evidence="4 12" id="KW-0812">Transmembrane</keyword>
<evidence type="ECO:0000256" key="5">
    <source>
        <dbReference type="ARBA" id="ARBA00022989"/>
    </source>
</evidence>
<feature type="domain" description="Major facilitator superfamily (MFS) profile" evidence="14">
    <location>
        <begin position="13"/>
        <end position="434"/>
    </location>
</feature>
<dbReference type="InterPro" id="IPR036864">
    <property type="entry name" value="Zn2-C6_fun-type_DNA-bd_sf"/>
</dbReference>
<evidence type="ECO:0000256" key="10">
    <source>
        <dbReference type="ARBA" id="ARBA00023242"/>
    </source>
</evidence>
<comment type="subcellular location">
    <subcellularLocation>
        <location evidence="1">Membrane</location>
        <topology evidence="1">Multi-pass membrane protein</topology>
    </subcellularLocation>
</comment>
<dbReference type="GeneID" id="43673910"/>
<dbReference type="CDD" id="cd00067">
    <property type="entry name" value="GAL4"/>
    <property type="match status" value="1"/>
</dbReference>
<reference evidence="15 16" key="1">
    <citation type="submission" date="2019-04" db="EMBL/GenBank/DDBJ databases">
        <authorList>
            <consortium name="DOE Joint Genome Institute"/>
            <person name="Mondo S."/>
            <person name="Kjaerbolling I."/>
            <person name="Vesth T."/>
            <person name="Frisvad J.C."/>
            <person name="Nybo J.L."/>
            <person name="Theobald S."/>
            <person name="Kildgaard S."/>
            <person name="Isbrandt T."/>
            <person name="Kuo A."/>
            <person name="Sato A."/>
            <person name="Lyhne E.K."/>
            <person name="Kogle M.E."/>
            <person name="Wiebenga A."/>
            <person name="Kun R.S."/>
            <person name="Lubbers R.J."/>
            <person name="Makela M.R."/>
            <person name="Barry K."/>
            <person name="Chovatia M."/>
            <person name="Clum A."/>
            <person name="Daum C."/>
            <person name="Haridas S."/>
            <person name="He G."/>
            <person name="LaButti K."/>
            <person name="Lipzen A."/>
            <person name="Riley R."/>
            <person name="Salamov A."/>
            <person name="Simmons B.A."/>
            <person name="Magnuson J.K."/>
            <person name="Henrissat B."/>
            <person name="Mortensen U.H."/>
            <person name="Larsen T.O."/>
            <person name="Devries R.P."/>
            <person name="Grigoriev I.V."/>
            <person name="Machida M."/>
            <person name="Baker S.E."/>
            <person name="Andersen M.R."/>
            <person name="Cantor M.N."/>
            <person name="Hua S.X."/>
        </authorList>
    </citation>
    <scope>NUCLEOTIDE SEQUENCE [LARGE SCALE GENOMIC DNA]</scope>
    <source>
        <strain evidence="15 16">CBS 119388</strain>
    </source>
</reference>
<evidence type="ECO:0000313" key="15">
    <source>
        <dbReference type="EMBL" id="KAE8406059.1"/>
    </source>
</evidence>
<proteinExistence type="inferred from homology"/>
<dbReference type="SMART" id="SM00066">
    <property type="entry name" value="GAL4"/>
    <property type="match status" value="1"/>
</dbReference>
<evidence type="ECO:0000256" key="8">
    <source>
        <dbReference type="ARBA" id="ARBA00023136"/>
    </source>
</evidence>
<dbReference type="PANTHER" id="PTHR48022">
    <property type="entry name" value="PLASTIDIC GLUCOSE TRANSPORTER 4"/>
    <property type="match status" value="1"/>
</dbReference>
<accession>A0A5N7DIV6</accession>
<feature type="transmembrane region" description="Helical" evidence="12">
    <location>
        <begin position="412"/>
        <end position="430"/>
    </location>
</feature>
<dbReference type="RefSeq" id="XP_031943378.1">
    <property type="nucleotide sequence ID" value="XM_032089219.1"/>
</dbReference>
<evidence type="ECO:0000256" key="2">
    <source>
        <dbReference type="ARBA" id="ARBA00010992"/>
    </source>
</evidence>
<dbReference type="AlphaFoldDB" id="A0A5N7DIV6"/>
<dbReference type="GO" id="GO:0003677">
    <property type="term" value="F:DNA binding"/>
    <property type="evidence" value="ECO:0007669"/>
    <property type="project" value="UniProtKB-KW"/>
</dbReference>
<dbReference type="PROSITE" id="PS50048">
    <property type="entry name" value="ZN2_CY6_FUNGAL_2"/>
    <property type="match status" value="1"/>
</dbReference>
<keyword evidence="16" id="KW-1185">Reference proteome</keyword>
<feature type="domain" description="Zn(2)-C6 fungal-type" evidence="13">
    <location>
        <begin position="552"/>
        <end position="582"/>
    </location>
</feature>
<dbReference type="NCBIfam" id="TIGR00879">
    <property type="entry name" value="SP"/>
    <property type="match status" value="1"/>
</dbReference>
<dbReference type="CDD" id="cd17356">
    <property type="entry name" value="MFS_HXT"/>
    <property type="match status" value="1"/>
</dbReference>
<dbReference type="InterPro" id="IPR021858">
    <property type="entry name" value="Fun_TF"/>
</dbReference>
<feature type="transmembrane region" description="Helical" evidence="12">
    <location>
        <begin position="318"/>
        <end position="336"/>
    </location>
</feature>
<feature type="compositionally biased region" description="Polar residues" evidence="11">
    <location>
        <begin position="602"/>
        <end position="613"/>
    </location>
</feature>
<dbReference type="InterPro" id="IPR001138">
    <property type="entry name" value="Zn2Cys6_DnaBD"/>
</dbReference>
<dbReference type="GO" id="GO:0000981">
    <property type="term" value="F:DNA-binding transcription factor activity, RNA polymerase II-specific"/>
    <property type="evidence" value="ECO:0007669"/>
    <property type="project" value="InterPro"/>
</dbReference>
<dbReference type="SUPFAM" id="SSF57701">
    <property type="entry name" value="Zn2/Cys6 DNA-binding domain"/>
    <property type="match status" value="1"/>
</dbReference>
<name>A0A5N7DIV6_9EURO</name>
<organism evidence="15 16">
    <name type="scientific">Aspergillus pseudonomiae</name>
    <dbReference type="NCBI Taxonomy" id="1506151"/>
    <lineage>
        <taxon>Eukaryota</taxon>
        <taxon>Fungi</taxon>
        <taxon>Dikarya</taxon>
        <taxon>Ascomycota</taxon>
        <taxon>Pezizomycotina</taxon>
        <taxon>Eurotiomycetes</taxon>
        <taxon>Eurotiomycetidae</taxon>
        <taxon>Eurotiales</taxon>
        <taxon>Aspergillaceae</taxon>
        <taxon>Aspergillus</taxon>
        <taxon>Aspergillus subgen. Circumdati</taxon>
    </lineage>
</organism>
<dbReference type="GO" id="GO:0005351">
    <property type="term" value="F:carbohydrate:proton symporter activity"/>
    <property type="evidence" value="ECO:0007669"/>
    <property type="project" value="TreeGrafter"/>
</dbReference>
<dbReference type="InterPro" id="IPR050360">
    <property type="entry name" value="MFS_Sugar_Transporters"/>
</dbReference>
<feature type="transmembrane region" description="Helical" evidence="12">
    <location>
        <begin position="381"/>
        <end position="400"/>
    </location>
</feature>
<dbReference type="PRINTS" id="PR00171">
    <property type="entry name" value="SUGRTRNSPORT"/>
</dbReference>
<dbReference type="Pfam" id="PF00172">
    <property type="entry name" value="Zn_clus"/>
    <property type="match status" value="1"/>
</dbReference>
<keyword evidence="5 12" id="KW-1133">Transmembrane helix</keyword>
<dbReference type="GO" id="GO:0008270">
    <property type="term" value="F:zinc ion binding"/>
    <property type="evidence" value="ECO:0007669"/>
    <property type="project" value="InterPro"/>
</dbReference>
<dbReference type="Gene3D" id="1.20.1250.20">
    <property type="entry name" value="MFS general substrate transporter like domains"/>
    <property type="match status" value="1"/>
</dbReference>
<feature type="transmembrane region" description="Helical" evidence="12">
    <location>
        <begin position="285"/>
        <end position="306"/>
    </location>
</feature>
<sequence length="1242" mass="138317">MTFLVGKPLTMAITATAGSGFLLFGYDQGVMSGLLSGDAFVHTFPEIDTTTGGTGSSTLQGTVVAIYEIGCFLGAIMALVWGENVGRRMCIMAGCVILSIGAALQATAYGIPHMIVGRIVAGVGNGLNTSTIPVWHSELSKPESRGKGLAIELCINIFGVMTAYWVDYGMSYVKNDAQFRFPLALQILFAILTFIGILALPESPRWDDAVVNQDIAEITQAIREEQSATEESSFMMVFKNGPQKFLYRTLLGMGGQMMQQLSGVNLITYYNTVIFEKSVGMTHNLALLLAGFNGVAYFVSTLVPIWTIDRLGRRKLMLFAVVGQGACMAILAGTVADGGHAAGLVATVMLFLFNFFFGVGLLAIPWLLPAEYSPLATRTRSAALATATNWIFTFLVVEITPVSIDNVGYRTYIYFAVFNFCFIPLIYFFYPETRNLTLEQIDHLFTGEKVKLHWHASMGTAGDAEHIRQDISILSLAQDMNHGSAAPNLHPWFYVTYSIIPEAISVFSPHLIKPGGGYRFPIRSSITSITMTAMPQDTDSLRHAPRKRTRTGCINCSRRRRKCDESKPTCTGCRRRGEKCQWRVLGSFREANIKVLEPGHPSMNQSVGRNSRQSKFKILNVDPPSARKERARKEQSMPERAPSPQPQQEEASAPSPLPADFSHCDDPGLSPSLSSNASFYPAAEVRNHERDGGRNDEATNDLPNHITHNTSPNHPYMHSSPEFVIDELAALRNFSNHAASFPQTAQEPYQAIASPLFDHSVFSDPVNFTNDVFLPGSAYEALHTTLRNRQLWTARPDIPSRCSSPASVPESGAVTPNELHPSQVNQYSRPRRPFELSPARENVLWQNYLNEICLWLDMFDNHRHFASTYPQMAKSVPHLRYSILALSARQIERKQNQKSQSESLSLYQEAIHLLLPELESKTTPVIASCVILCVLEMLSCNPKEWRRHLDGCAYLIQAAEINGFSGKEEQALFWCFARMDVCGGLISEEETIIPIHHWIPKDMSPAEASQHFLASNISAFDTYANYTVYLCAQTLGVLFNPSSQLPPSCVSCRYLGSPDDRDTYVHRWTRLFDSVEEWYDNRPSQMKSIFVIPASAGPRPFPTVLPFLSLAYILTRLVSGNQLYHTCALLLLQRKPKTLSLSRRPICAISASNTHHGCWTNALQPLWLAGKAMSHHSEHTAIIETLTRVERETGWATAWRVEDLKDFWGEDDDMDEMEPMRVDVEGDVSLQTPRSIRSPLEV</sequence>
<dbReference type="Gene3D" id="4.10.240.10">
    <property type="entry name" value="Zn(2)-C6 fungal-type DNA-binding domain"/>
    <property type="match status" value="1"/>
</dbReference>
<evidence type="ECO:0000256" key="6">
    <source>
        <dbReference type="ARBA" id="ARBA00023015"/>
    </source>
</evidence>
<keyword evidence="6" id="KW-0805">Transcription regulation</keyword>
<keyword evidence="9" id="KW-0804">Transcription</keyword>
<keyword evidence="10" id="KW-0539">Nucleus</keyword>
<feature type="transmembrane region" description="Helical" evidence="12">
    <location>
        <begin position="64"/>
        <end position="82"/>
    </location>
</feature>
<dbReference type="GO" id="GO:0009893">
    <property type="term" value="P:positive regulation of metabolic process"/>
    <property type="evidence" value="ECO:0007669"/>
    <property type="project" value="UniProtKB-ARBA"/>
</dbReference>
<feature type="transmembrane region" description="Helical" evidence="12">
    <location>
        <begin position="9"/>
        <end position="26"/>
    </location>
</feature>
<dbReference type="OrthoDB" id="415590at2759"/>
<keyword evidence="7" id="KW-0238">DNA-binding</keyword>
<feature type="transmembrane region" description="Helical" evidence="12">
    <location>
        <begin position="179"/>
        <end position="200"/>
    </location>
</feature>
<dbReference type="CDD" id="cd12148">
    <property type="entry name" value="fungal_TF_MHR"/>
    <property type="match status" value="1"/>
</dbReference>
<evidence type="ECO:0000313" key="16">
    <source>
        <dbReference type="Proteomes" id="UP000325579"/>
    </source>
</evidence>
<dbReference type="SUPFAM" id="SSF103473">
    <property type="entry name" value="MFS general substrate transporter"/>
    <property type="match status" value="1"/>
</dbReference>
<dbReference type="InterPro" id="IPR036259">
    <property type="entry name" value="MFS_trans_sf"/>
</dbReference>
<gene>
    <name evidence="15" type="ORF">BDV37DRAFT_292587</name>
</gene>
<dbReference type="Pfam" id="PF00083">
    <property type="entry name" value="Sugar_tr"/>
    <property type="match status" value="1"/>
</dbReference>
<evidence type="ECO:0000256" key="7">
    <source>
        <dbReference type="ARBA" id="ARBA00023125"/>
    </source>
</evidence>
<dbReference type="PROSITE" id="PS00463">
    <property type="entry name" value="ZN2_CY6_FUNGAL_1"/>
    <property type="match status" value="1"/>
</dbReference>
<feature type="compositionally biased region" description="Basic and acidic residues" evidence="11">
    <location>
        <begin position="685"/>
        <end position="697"/>
    </location>
</feature>
<feature type="region of interest" description="Disordered" evidence="11">
    <location>
        <begin position="798"/>
        <end position="825"/>
    </location>
</feature>
<dbReference type="Proteomes" id="UP000325579">
    <property type="component" value="Unassembled WGS sequence"/>
</dbReference>
<protein>
    <submittedName>
        <fullName evidence="15">Uncharacterized protein</fullName>
    </submittedName>
</protein>
<feature type="transmembrane region" description="Helical" evidence="12">
    <location>
        <begin position="342"/>
        <end position="369"/>
    </location>
</feature>
<evidence type="ECO:0000256" key="12">
    <source>
        <dbReference type="SAM" id="Phobius"/>
    </source>
</evidence>
<feature type="region of interest" description="Disordered" evidence="11">
    <location>
        <begin position="596"/>
        <end position="715"/>
    </location>
</feature>
<evidence type="ECO:0000256" key="11">
    <source>
        <dbReference type="SAM" id="MobiDB-lite"/>
    </source>
</evidence>
<dbReference type="PROSITE" id="PS50850">
    <property type="entry name" value="MFS"/>
    <property type="match status" value="1"/>
</dbReference>
<feature type="compositionally biased region" description="Basic and acidic residues" evidence="11">
    <location>
        <begin position="625"/>
        <end position="637"/>
    </location>
</feature>
<evidence type="ECO:0000259" key="13">
    <source>
        <dbReference type="PROSITE" id="PS50048"/>
    </source>
</evidence>
<dbReference type="EMBL" id="ML736756">
    <property type="protein sequence ID" value="KAE8406059.1"/>
    <property type="molecule type" value="Genomic_DNA"/>
</dbReference>
<evidence type="ECO:0000256" key="9">
    <source>
        <dbReference type="ARBA" id="ARBA00023163"/>
    </source>
</evidence>
<keyword evidence="8 12" id="KW-0472">Membrane</keyword>
<dbReference type="InterPro" id="IPR003663">
    <property type="entry name" value="Sugar/inositol_transpt"/>
</dbReference>
<comment type="similarity">
    <text evidence="2">Belongs to the major facilitator superfamily. Sugar transporter (TC 2.A.1.1) family.</text>
</comment>